<keyword evidence="2" id="KW-1185">Reference proteome</keyword>
<dbReference type="STRING" id="1499967.U27_07041"/>
<evidence type="ECO:0000313" key="2">
    <source>
        <dbReference type="Proteomes" id="UP000030661"/>
    </source>
</evidence>
<accession>A0A081C648</accession>
<dbReference type="Proteomes" id="UP000030661">
    <property type="component" value="Unassembled WGS sequence"/>
</dbReference>
<dbReference type="AlphaFoldDB" id="A0A081C648"/>
<gene>
    <name evidence="1" type="ORF">U27_07041</name>
</gene>
<proteinExistence type="predicted"/>
<evidence type="ECO:0000313" key="1">
    <source>
        <dbReference type="EMBL" id="GAK60053.1"/>
    </source>
</evidence>
<dbReference type="HOGENOM" id="CLU_3058878_0_0_0"/>
<reference evidence="1" key="1">
    <citation type="journal article" date="2015" name="PeerJ">
        <title>First genomic representation of candidate bacterial phylum KSB3 points to enhanced environmental sensing as a trigger of wastewater bulking.</title>
        <authorList>
            <person name="Sekiguchi Y."/>
            <person name="Ohashi A."/>
            <person name="Parks D.H."/>
            <person name="Yamauchi T."/>
            <person name="Tyson G.W."/>
            <person name="Hugenholtz P."/>
        </authorList>
    </citation>
    <scope>NUCLEOTIDE SEQUENCE [LARGE SCALE GENOMIC DNA]</scope>
</reference>
<sequence>MELDSEALIVYTIIINVKYLLLRPSEKLVIQAKEVVDYAAFSTLRYARFSSNS</sequence>
<name>A0A081C648_VECG1</name>
<dbReference type="EMBL" id="DF820471">
    <property type="protein sequence ID" value="GAK60053.1"/>
    <property type="molecule type" value="Genomic_DNA"/>
</dbReference>
<protein>
    <submittedName>
        <fullName evidence="1">Uncharacterized protein</fullName>
    </submittedName>
</protein>
<organism evidence="1">
    <name type="scientific">Vecturithrix granuli</name>
    <dbReference type="NCBI Taxonomy" id="1499967"/>
    <lineage>
        <taxon>Bacteria</taxon>
        <taxon>Candidatus Moduliflexota</taxon>
        <taxon>Candidatus Vecturitrichia</taxon>
        <taxon>Candidatus Vecturitrichales</taxon>
        <taxon>Candidatus Vecturitrichaceae</taxon>
        <taxon>Candidatus Vecturithrix</taxon>
    </lineage>
</organism>